<keyword evidence="9" id="KW-1185">Reference proteome</keyword>
<dbReference type="Pfam" id="PF13086">
    <property type="entry name" value="AAA_11"/>
    <property type="match status" value="1"/>
</dbReference>
<reference evidence="8" key="1">
    <citation type="submission" date="2023-05" db="EMBL/GenBank/DDBJ databases">
        <authorList>
            <person name="Stuckert A."/>
        </authorList>
    </citation>
    <scope>NUCLEOTIDE SEQUENCE</scope>
</reference>
<gene>
    <name evidence="8" type="ORF">SPARVUS_LOCUS12200310</name>
</gene>
<evidence type="ECO:0000256" key="1">
    <source>
        <dbReference type="ARBA" id="ARBA00007913"/>
    </source>
</evidence>
<name>A0ABN9FL22_9NEOB</name>
<comment type="caution">
    <text evidence="8">The sequence shown here is derived from an EMBL/GenBank/DDBJ whole genome shotgun (WGS) entry which is preliminary data.</text>
</comment>
<comment type="similarity">
    <text evidence="1">Belongs to the DNA2/NAM7 helicase family.</text>
</comment>
<evidence type="ECO:0000259" key="7">
    <source>
        <dbReference type="Pfam" id="PF13087"/>
    </source>
</evidence>
<dbReference type="PANTHER" id="PTHR43788:SF16">
    <property type="entry name" value="HELICASE WITH ZINC FINGER 2"/>
    <property type="match status" value="1"/>
</dbReference>
<dbReference type="Gene3D" id="3.40.50.300">
    <property type="entry name" value="P-loop containing nucleotide triphosphate hydrolases"/>
    <property type="match status" value="2"/>
</dbReference>
<evidence type="ECO:0000256" key="5">
    <source>
        <dbReference type="ARBA" id="ARBA00022840"/>
    </source>
</evidence>
<evidence type="ECO:0000259" key="6">
    <source>
        <dbReference type="Pfam" id="PF13086"/>
    </source>
</evidence>
<evidence type="ECO:0000313" key="8">
    <source>
        <dbReference type="EMBL" id="CAI9597248.1"/>
    </source>
</evidence>
<dbReference type="PANTHER" id="PTHR43788">
    <property type="entry name" value="DNA2/NAM7 HELICASE FAMILY MEMBER"/>
    <property type="match status" value="1"/>
</dbReference>
<evidence type="ECO:0000313" key="9">
    <source>
        <dbReference type="Proteomes" id="UP001162483"/>
    </source>
</evidence>
<dbReference type="InterPro" id="IPR027417">
    <property type="entry name" value="P-loop_NTPase"/>
</dbReference>
<dbReference type="Proteomes" id="UP001162483">
    <property type="component" value="Unassembled WGS sequence"/>
</dbReference>
<dbReference type="SUPFAM" id="SSF52540">
    <property type="entry name" value="P-loop containing nucleoside triphosphate hydrolases"/>
    <property type="match status" value="1"/>
</dbReference>
<keyword evidence="5" id="KW-0067">ATP-binding</keyword>
<dbReference type="CDD" id="cd18808">
    <property type="entry name" value="SF1_C_Upf1"/>
    <property type="match status" value="1"/>
</dbReference>
<dbReference type="InterPro" id="IPR050534">
    <property type="entry name" value="Coronavir_polyprotein_1ab"/>
</dbReference>
<keyword evidence="2" id="KW-0547">Nucleotide-binding</keyword>
<dbReference type="EMBL" id="CATNWA010017007">
    <property type="protein sequence ID" value="CAI9597248.1"/>
    <property type="molecule type" value="Genomic_DNA"/>
</dbReference>
<evidence type="ECO:0008006" key="10">
    <source>
        <dbReference type="Google" id="ProtNLM"/>
    </source>
</evidence>
<dbReference type="InterPro" id="IPR041679">
    <property type="entry name" value="DNA2/NAM7-like_C"/>
</dbReference>
<keyword evidence="4" id="KW-0347">Helicase</keyword>
<evidence type="ECO:0000256" key="2">
    <source>
        <dbReference type="ARBA" id="ARBA00022741"/>
    </source>
</evidence>
<feature type="non-terminal residue" evidence="8">
    <location>
        <position position="186"/>
    </location>
</feature>
<sequence length="186" mass="21290">MLTELPITQVIIDECGMCTEPESLVPLVSHKSVQSIVLIGDHRQLRPVVKNEVCKLLKTDRSLFERYEERALFLDTQYRMHLDICTFPSKEFYDNRLLTSPQLNLRKSLFFSRMFHRIVFGEVNGQEQSLMVTTEEGNVSSKANLQEAKEAVRLAALLVSQSVEQSDIAILTAYNAQVSEINKRLQ</sequence>
<evidence type="ECO:0000256" key="3">
    <source>
        <dbReference type="ARBA" id="ARBA00022801"/>
    </source>
</evidence>
<accession>A0ABN9FL22</accession>
<dbReference type="InterPro" id="IPR041677">
    <property type="entry name" value="DNA2/NAM7_AAA_11"/>
</dbReference>
<protein>
    <recommendedName>
        <fullName evidence="10">NFX1-type zinc finger-containing protein 1</fullName>
    </recommendedName>
</protein>
<keyword evidence="3" id="KW-0378">Hydrolase</keyword>
<feature type="domain" description="DNA2/NAM7 helicase-like C-terminal" evidence="7">
    <location>
        <begin position="60"/>
        <end position="186"/>
    </location>
</feature>
<organism evidence="8 9">
    <name type="scientific">Staurois parvus</name>
    <dbReference type="NCBI Taxonomy" id="386267"/>
    <lineage>
        <taxon>Eukaryota</taxon>
        <taxon>Metazoa</taxon>
        <taxon>Chordata</taxon>
        <taxon>Craniata</taxon>
        <taxon>Vertebrata</taxon>
        <taxon>Euteleostomi</taxon>
        <taxon>Amphibia</taxon>
        <taxon>Batrachia</taxon>
        <taxon>Anura</taxon>
        <taxon>Neobatrachia</taxon>
        <taxon>Ranoidea</taxon>
        <taxon>Ranidae</taxon>
        <taxon>Staurois</taxon>
    </lineage>
</organism>
<dbReference type="InterPro" id="IPR047187">
    <property type="entry name" value="SF1_C_Upf1"/>
</dbReference>
<evidence type="ECO:0000256" key="4">
    <source>
        <dbReference type="ARBA" id="ARBA00022806"/>
    </source>
</evidence>
<feature type="domain" description="DNA2/NAM7 helicase helicase" evidence="6">
    <location>
        <begin position="5"/>
        <end position="51"/>
    </location>
</feature>
<proteinExistence type="inferred from homology"/>
<dbReference type="Pfam" id="PF13087">
    <property type="entry name" value="AAA_12"/>
    <property type="match status" value="1"/>
</dbReference>